<dbReference type="SUPFAM" id="SSF56524">
    <property type="entry name" value="Oxidoreductase molybdopterin-binding domain"/>
    <property type="match status" value="1"/>
</dbReference>
<proteinExistence type="predicted"/>
<evidence type="ECO:0000313" key="4">
    <source>
        <dbReference type="Proteomes" id="UP000519897"/>
    </source>
</evidence>
<dbReference type="Pfam" id="PF00174">
    <property type="entry name" value="Oxidored_molyb"/>
    <property type="match status" value="1"/>
</dbReference>
<comment type="caution">
    <text evidence="3">The sequence shown here is derived from an EMBL/GenBank/DDBJ whole genome shotgun (WGS) entry which is preliminary data.</text>
</comment>
<dbReference type="InterPro" id="IPR036374">
    <property type="entry name" value="OxRdtase_Mopterin-bd_sf"/>
</dbReference>
<dbReference type="Proteomes" id="UP000519897">
    <property type="component" value="Unassembled WGS sequence"/>
</dbReference>
<evidence type="ECO:0000313" key="3">
    <source>
        <dbReference type="EMBL" id="MBB4142421.1"/>
    </source>
</evidence>
<gene>
    <name evidence="3" type="ORF">GGQ72_000920</name>
</gene>
<keyword evidence="4" id="KW-1185">Reference proteome</keyword>
<accession>A0A7W6LGC2</accession>
<evidence type="ECO:0000259" key="2">
    <source>
        <dbReference type="Pfam" id="PF00174"/>
    </source>
</evidence>
<feature type="signal peptide" evidence="1">
    <location>
        <begin position="1"/>
        <end position="19"/>
    </location>
</feature>
<reference evidence="3 4" key="1">
    <citation type="submission" date="2020-08" db="EMBL/GenBank/DDBJ databases">
        <title>Genomic Encyclopedia of Type Strains, Phase IV (KMG-IV): sequencing the most valuable type-strain genomes for metagenomic binning, comparative biology and taxonomic classification.</title>
        <authorList>
            <person name="Goeker M."/>
        </authorList>
    </citation>
    <scope>NUCLEOTIDE SEQUENCE [LARGE SCALE GENOMIC DNA]</scope>
    <source>
        <strain evidence="3 4">DSM 29514</strain>
    </source>
</reference>
<dbReference type="AlphaFoldDB" id="A0A7W6LGC2"/>
<feature type="domain" description="Oxidoreductase molybdopterin-binding" evidence="2">
    <location>
        <begin position="62"/>
        <end position="137"/>
    </location>
</feature>
<evidence type="ECO:0000256" key="1">
    <source>
        <dbReference type="SAM" id="SignalP"/>
    </source>
</evidence>
<dbReference type="EMBL" id="JACIEC010000001">
    <property type="protein sequence ID" value="MBB4142421.1"/>
    <property type="molecule type" value="Genomic_DNA"/>
</dbReference>
<protein>
    <recommendedName>
        <fullName evidence="2">Oxidoreductase molybdopterin-binding domain-containing protein</fullName>
    </recommendedName>
</protein>
<name>A0A7W6LGC2_9HYPH</name>
<organism evidence="3 4">
    <name type="scientific">Rhizobium rhizoryzae</name>
    <dbReference type="NCBI Taxonomy" id="451876"/>
    <lineage>
        <taxon>Bacteria</taxon>
        <taxon>Pseudomonadati</taxon>
        <taxon>Pseudomonadota</taxon>
        <taxon>Alphaproteobacteria</taxon>
        <taxon>Hyphomicrobiales</taxon>
        <taxon>Rhizobiaceae</taxon>
        <taxon>Rhizobium/Agrobacterium group</taxon>
        <taxon>Rhizobium</taxon>
    </lineage>
</organism>
<feature type="chain" id="PRO_5030597293" description="Oxidoreductase molybdopterin-binding domain-containing protein" evidence="1">
    <location>
        <begin position="20"/>
        <end position="164"/>
    </location>
</feature>
<dbReference type="Gene3D" id="3.90.420.10">
    <property type="entry name" value="Oxidoreductase, molybdopterin-binding domain"/>
    <property type="match status" value="1"/>
</dbReference>
<sequence>MRFLTLIASSLLFASSALALDAPKGPVILTVKGTLAHANVGATAQFDLEMLEKLDGRTGKMKTPWTEGETSFSGPLLRAILNAAGATGSKLQVKALNDYFAEVPVEDAEKLDTILATRQNGKVMSIREKGPLFLIYPFDKDPALYNEKYFSRSVWQIKEIEVKP</sequence>
<dbReference type="InterPro" id="IPR000572">
    <property type="entry name" value="OxRdtase_Mopterin-bd_dom"/>
</dbReference>
<keyword evidence="1" id="KW-0732">Signal</keyword>
<dbReference type="RefSeq" id="WP_165136235.1">
    <property type="nucleotide sequence ID" value="NZ_CP049250.1"/>
</dbReference>